<dbReference type="PANTHER" id="PTHR42872:SF6">
    <property type="entry name" value="PROTEIN-GLUTAMATE METHYLESTERASE_PROTEIN-GLUTAMINE GLUTAMINASE"/>
    <property type="match status" value="1"/>
</dbReference>
<dbReference type="PANTHER" id="PTHR42872">
    <property type="entry name" value="PROTEIN-GLUTAMATE METHYLESTERASE/PROTEIN-GLUTAMINE GLUTAMINASE"/>
    <property type="match status" value="1"/>
</dbReference>
<keyword evidence="2 5" id="KW-0145">Chemotaxis</keyword>
<comment type="PTM">
    <text evidence="5">Phosphorylated by CheA. Phosphorylation of the N-terminal regulatory domain activates the methylesterase activity.</text>
</comment>
<dbReference type="EC" id="3.1.1.61" evidence="5"/>
<dbReference type="InterPro" id="IPR035909">
    <property type="entry name" value="CheB_C"/>
</dbReference>
<evidence type="ECO:0000256" key="4">
    <source>
        <dbReference type="ARBA" id="ARBA00048267"/>
    </source>
</evidence>
<dbReference type="InterPro" id="IPR008248">
    <property type="entry name" value="CheB-like"/>
</dbReference>
<evidence type="ECO:0000256" key="5">
    <source>
        <dbReference type="HAMAP-Rule" id="MF_00099"/>
    </source>
</evidence>
<dbReference type="GeneID" id="97548509"/>
<dbReference type="PROSITE" id="PS50110">
    <property type="entry name" value="RESPONSE_REGULATORY"/>
    <property type="match status" value="1"/>
</dbReference>
<comment type="catalytic activity">
    <reaction evidence="4 5">
        <text>[protein]-L-glutamate 5-O-methyl ester + H2O = L-glutamyl-[protein] + methanol + H(+)</text>
        <dbReference type="Rhea" id="RHEA:23236"/>
        <dbReference type="Rhea" id="RHEA-COMP:10208"/>
        <dbReference type="Rhea" id="RHEA-COMP:10311"/>
        <dbReference type="ChEBI" id="CHEBI:15377"/>
        <dbReference type="ChEBI" id="CHEBI:15378"/>
        <dbReference type="ChEBI" id="CHEBI:17790"/>
        <dbReference type="ChEBI" id="CHEBI:29973"/>
        <dbReference type="ChEBI" id="CHEBI:82795"/>
        <dbReference type="EC" id="3.1.1.61"/>
    </reaction>
</comment>
<comment type="catalytic activity">
    <reaction evidence="5">
        <text>L-glutaminyl-[protein] + H2O = L-glutamyl-[protein] + NH4(+)</text>
        <dbReference type="Rhea" id="RHEA:16441"/>
        <dbReference type="Rhea" id="RHEA-COMP:10207"/>
        <dbReference type="Rhea" id="RHEA-COMP:10208"/>
        <dbReference type="ChEBI" id="CHEBI:15377"/>
        <dbReference type="ChEBI" id="CHEBI:28938"/>
        <dbReference type="ChEBI" id="CHEBI:29973"/>
        <dbReference type="ChEBI" id="CHEBI:30011"/>
        <dbReference type="EC" id="3.5.1.44"/>
    </reaction>
</comment>
<protein>
    <recommendedName>
        <fullName evidence="5">Protein-glutamate methylesterase/protein-glutamine glutaminase</fullName>
        <ecNumber evidence="5">3.1.1.61</ecNumber>
        <ecNumber evidence="5">3.5.1.44</ecNumber>
    </recommendedName>
</protein>
<dbReference type="PROSITE" id="PS50122">
    <property type="entry name" value="CHEB"/>
    <property type="match status" value="1"/>
</dbReference>
<comment type="domain">
    <text evidence="5">Contains a C-terminal catalytic domain, and an N-terminal region which modulates catalytic activity.</text>
</comment>
<dbReference type="HAMAP" id="MF_00099">
    <property type="entry name" value="CheB_chemtxs"/>
    <property type="match status" value="1"/>
</dbReference>
<dbReference type="GO" id="GO:0008984">
    <property type="term" value="F:protein-glutamate methylesterase activity"/>
    <property type="evidence" value="ECO:0007669"/>
    <property type="project" value="UniProtKB-UniRule"/>
</dbReference>
<dbReference type="OrthoDB" id="2857at2157"/>
<feature type="modified residue" description="4-aspartylphosphate" evidence="5 7">
    <location>
        <position position="54"/>
    </location>
</feature>
<feature type="domain" description="Response regulatory" evidence="8">
    <location>
        <begin position="3"/>
        <end position="121"/>
    </location>
</feature>
<evidence type="ECO:0000256" key="2">
    <source>
        <dbReference type="ARBA" id="ARBA00022500"/>
    </source>
</evidence>
<dbReference type="GO" id="GO:0000156">
    <property type="term" value="F:phosphorelay response regulator activity"/>
    <property type="evidence" value="ECO:0007669"/>
    <property type="project" value="InterPro"/>
</dbReference>
<dbReference type="Gene3D" id="3.40.50.180">
    <property type="entry name" value="Methylesterase CheB, C-terminal domain"/>
    <property type="match status" value="1"/>
</dbReference>
<dbReference type="PIRSF" id="PIRSF000876">
    <property type="entry name" value="RR_chemtxs_CheB"/>
    <property type="match status" value="1"/>
</dbReference>
<dbReference type="Pfam" id="PF01339">
    <property type="entry name" value="CheB_methylest"/>
    <property type="match status" value="1"/>
</dbReference>
<evidence type="ECO:0000256" key="7">
    <source>
        <dbReference type="PROSITE-ProRule" id="PRU00169"/>
    </source>
</evidence>
<dbReference type="GO" id="GO:0005737">
    <property type="term" value="C:cytoplasm"/>
    <property type="evidence" value="ECO:0007669"/>
    <property type="project" value="UniProtKB-SubCell"/>
</dbReference>
<feature type="active site" evidence="5 6">
    <location>
        <position position="282"/>
    </location>
</feature>
<dbReference type="EMBL" id="QGMY01000006">
    <property type="protein sequence ID" value="PWR72788.1"/>
    <property type="molecule type" value="Genomic_DNA"/>
</dbReference>
<comment type="similarity">
    <text evidence="5">Belongs to the CheB family.</text>
</comment>
<dbReference type="SMART" id="SM00448">
    <property type="entry name" value="REC"/>
    <property type="match status" value="1"/>
</dbReference>
<dbReference type="CDD" id="cd16432">
    <property type="entry name" value="CheB_Rec"/>
    <property type="match status" value="1"/>
</dbReference>
<sequence length="342" mass="36616">MIRVLIIDDSLFIRTVVQDMLADDTEIQVVGVASDGIEALEKIRELKPDLITLDIEMPKLDGIGVLERKREFSPFPRTLMLSSLTSEGAEMTKKAMSLGADDFMLKPRGIKNIREIGAELKSKIKNICTIAYVTSKPASRDEIAKNIVLIGSSAGGPPMLDVVVSNLPADLNAAVIITQHMPKGGFTAALAARLDRISPLRIKETENGDILKRGMVFISKAGYHTIVSSYLDKGGIQGGKIVHADSPPVHNVKPAVDKTFVSAAQVFGGRSVSAILSGMGNDGGEGTEAIKKAGGVTIVCRQEDCLVYGMARSALQREAVDHVLPLKNIPGKIEDFVKSISG</sequence>
<proteinExistence type="inferred from homology"/>
<dbReference type="CDD" id="cd17541">
    <property type="entry name" value="REC_CheB-like"/>
    <property type="match status" value="1"/>
</dbReference>
<keyword evidence="11" id="KW-1185">Reference proteome</keyword>
<dbReference type="RefSeq" id="WP_109968300.1">
    <property type="nucleotide sequence ID" value="NZ_CP176093.1"/>
</dbReference>
<organism evidence="10 11">
    <name type="scientific">Methanospirillum lacunae</name>
    <dbReference type="NCBI Taxonomy" id="668570"/>
    <lineage>
        <taxon>Archaea</taxon>
        <taxon>Methanobacteriati</taxon>
        <taxon>Methanobacteriota</taxon>
        <taxon>Stenosarchaea group</taxon>
        <taxon>Methanomicrobia</taxon>
        <taxon>Methanomicrobiales</taxon>
        <taxon>Methanospirillaceae</taxon>
        <taxon>Methanospirillum</taxon>
    </lineage>
</organism>
<feature type="active site" evidence="5 6">
    <location>
        <position position="153"/>
    </location>
</feature>
<comment type="subcellular location">
    <subcellularLocation>
        <location evidence="5">Cytoplasm</location>
    </subcellularLocation>
</comment>
<reference evidence="10 11" key="1">
    <citation type="submission" date="2018-05" db="EMBL/GenBank/DDBJ databases">
        <title>Draft genome of Methanospirillum lacunae Ki8-1.</title>
        <authorList>
            <person name="Dueholm M.S."/>
            <person name="Nielsen P.H."/>
            <person name="Bakmann L.F."/>
            <person name="Otzen D.E."/>
        </authorList>
    </citation>
    <scope>NUCLEOTIDE SEQUENCE [LARGE SCALE GENOMIC DNA]</scope>
    <source>
        <strain evidence="10 11">Ki8-1</strain>
    </source>
</reference>
<dbReference type="NCBIfam" id="NF001965">
    <property type="entry name" value="PRK00742.1"/>
    <property type="match status" value="1"/>
</dbReference>
<feature type="domain" description="CheB-type methylesterase" evidence="9">
    <location>
        <begin position="137"/>
        <end position="340"/>
    </location>
</feature>
<evidence type="ECO:0000256" key="1">
    <source>
        <dbReference type="ARBA" id="ARBA00022490"/>
    </source>
</evidence>
<evidence type="ECO:0000256" key="6">
    <source>
        <dbReference type="PROSITE-ProRule" id="PRU00050"/>
    </source>
</evidence>
<comment type="function">
    <text evidence="5">Involved in chemotaxis. Part of a chemotaxis signal transduction system that modulates chemotaxis in response to various stimuli. Catalyzes the demethylation of specific methylglutamate residues introduced into the chemoreceptors (methyl-accepting chemotaxis proteins or MCP) by CheR. Also mediates the irreversible deamidation of specific glutamine residues to glutamic acid.</text>
</comment>
<dbReference type="EC" id="3.5.1.44" evidence="5"/>
<keyword evidence="3 5" id="KW-0378">Hydrolase</keyword>
<dbReference type="Pfam" id="PF00072">
    <property type="entry name" value="Response_reg"/>
    <property type="match status" value="1"/>
</dbReference>
<dbReference type="InterPro" id="IPR000673">
    <property type="entry name" value="Sig_transdc_resp-reg_Me-estase"/>
</dbReference>
<name>A0A2V2N8F2_9EURY</name>
<dbReference type="InterPro" id="IPR011006">
    <property type="entry name" value="CheY-like_superfamily"/>
</dbReference>
<evidence type="ECO:0000313" key="11">
    <source>
        <dbReference type="Proteomes" id="UP000245657"/>
    </source>
</evidence>
<evidence type="ECO:0000259" key="9">
    <source>
        <dbReference type="PROSITE" id="PS50122"/>
    </source>
</evidence>
<feature type="active site" evidence="5 6">
    <location>
        <position position="180"/>
    </location>
</feature>
<evidence type="ECO:0000256" key="3">
    <source>
        <dbReference type="ARBA" id="ARBA00022801"/>
    </source>
</evidence>
<dbReference type="GO" id="GO:0006935">
    <property type="term" value="P:chemotaxis"/>
    <property type="evidence" value="ECO:0007669"/>
    <property type="project" value="UniProtKB-UniRule"/>
</dbReference>
<gene>
    <name evidence="5" type="primary">cheB</name>
    <name evidence="10" type="ORF">DK846_07505</name>
</gene>
<evidence type="ECO:0000259" key="8">
    <source>
        <dbReference type="PROSITE" id="PS50110"/>
    </source>
</evidence>
<keyword evidence="1 5" id="KW-0963">Cytoplasm</keyword>
<dbReference type="SUPFAM" id="SSF52172">
    <property type="entry name" value="CheY-like"/>
    <property type="match status" value="1"/>
</dbReference>
<dbReference type="AlphaFoldDB" id="A0A2V2N8F2"/>
<dbReference type="GO" id="GO:0050568">
    <property type="term" value="F:protein-glutamine glutaminase activity"/>
    <property type="evidence" value="ECO:0007669"/>
    <property type="project" value="UniProtKB-UniRule"/>
</dbReference>
<accession>A0A2V2N8F2</accession>
<dbReference type="InterPro" id="IPR001789">
    <property type="entry name" value="Sig_transdc_resp-reg_receiver"/>
</dbReference>
<evidence type="ECO:0000313" key="10">
    <source>
        <dbReference type="EMBL" id="PWR72788.1"/>
    </source>
</evidence>
<keyword evidence="5 7" id="KW-0597">Phosphoprotein</keyword>
<comment type="caution">
    <text evidence="10">The sequence shown here is derived from an EMBL/GenBank/DDBJ whole genome shotgun (WGS) entry which is preliminary data.</text>
</comment>
<dbReference type="Proteomes" id="UP000245657">
    <property type="component" value="Unassembled WGS sequence"/>
</dbReference>
<dbReference type="Gene3D" id="3.40.50.2300">
    <property type="match status" value="1"/>
</dbReference>
<dbReference type="SUPFAM" id="SSF52738">
    <property type="entry name" value="Methylesterase CheB, C-terminal domain"/>
    <property type="match status" value="1"/>
</dbReference>